<protein>
    <submittedName>
        <fullName evidence="1">Uncharacterized protein</fullName>
    </submittedName>
</protein>
<proteinExistence type="predicted"/>
<name>A0ABV3K1M1_STRON</name>
<keyword evidence="2" id="KW-1185">Reference proteome</keyword>
<dbReference type="EMBL" id="JBFAUK010000018">
    <property type="protein sequence ID" value="MEV5509056.1"/>
    <property type="molecule type" value="Genomic_DNA"/>
</dbReference>
<dbReference type="Proteomes" id="UP001552594">
    <property type="component" value="Unassembled WGS sequence"/>
</dbReference>
<sequence>MPLDLLDRIRELERQVRELAGRSQIRPAMDQVSKGYVRIGEGGAFGVFSPEGKQILGVGHWGNGEYGLSMKRQDGSPAMTIRNGTDEKMPQPVRLFDPKGNEIWADDVKNGGIACPYIALLPPQNSDIAASWPKTDSASFADVARSFNSLWQPKIRLFMYTAADGGTAGEVRVLVNGQVWGPAVRAGQDFDYTGAVGGDPGSLVEIVVEARRTSGNGHVYAQPKMLYGCRT</sequence>
<organism evidence="1 2">
    <name type="scientific">Streptomyces orinoci</name>
    <name type="common">Streptoverticillium orinoci</name>
    <dbReference type="NCBI Taxonomy" id="67339"/>
    <lineage>
        <taxon>Bacteria</taxon>
        <taxon>Bacillati</taxon>
        <taxon>Actinomycetota</taxon>
        <taxon>Actinomycetes</taxon>
        <taxon>Kitasatosporales</taxon>
        <taxon>Streptomycetaceae</taxon>
        <taxon>Streptomyces</taxon>
    </lineage>
</organism>
<gene>
    <name evidence="1" type="ORF">AB0L16_21915</name>
</gene>
<accession>A0ABV3K1M1</accession>
<reference evidence="1 2" key="1">
    <citation type="submission" date="2024-06" db="EMBL/GenBank/DDBJ databases">
        <title>The Natural Products Discovery Center: Release of the First 8490 Sequenced Strains for Exploring Actinobacteria Biosynthetic Diversity.</title>
        <authorList>
            <person name="Kalkreuter E."/>
            <person name="Kautsar S.A."/>
            <person name="Yang D."/>
            <person name="Bader C.D."/>
            <person name="Teijaro C.N."/>
            <person name="Fluegel L."/>
            <person name="Davis C.M."/>
            <person name="Simpson J.R."/>
            <person name="Lauterbach L."/>
            <person name="Steele A.D."/>
            <person name="Gui C."/>
            <person name="Meng S."/>
            <person name="Li G."/>
            <person name="Viehrig K."/>
            <person name="Ye F."/>
            <person name="Su P."/>
            <person name="Kiefer A.F."/>
            <person name="Nichols A."/>
            <person name="Cepeda A.J."/>
            <person name="Yan W."/>
            <person name="Fan B."/>
            <person name="Jiang Y."/>
            <person name="Adhikari A."/>
            <person name="Zheng C.-J."/>
            <person name="Schuster L."/>
            <person name="Cowan T.M."/>
            <person name="Smanski M.J."/>
            <person name="Chevrette M.G."/>
            <person name="De Carvalho L.P.S."/>
            <person name="Shen B."/>
        </authorList>
    </citation>
    <scope>NUCLEOTIDE SEQUENCE [LARGE SCALE GENOMIC DNA]</scope>
    <source>
        <strain evidence="1 2">NPDC052347</strain>
    </source>
</reference>
<comment type="caution">
    <text evidence="1">The sequence shown here is derived from an EMBL/GenBank/DDBJ whole genome shotgun (WGS) entry which is preliminary data.</text>
</comment>
<evidence type="ECO:0000313" key="2">
    <source>
        <dbReference type="Proteomes" id="UP001552594"/>
    </source>
</evidence>
<dbReference type="RefSeq" id="WP_364854380.1">
    <property type="nucleotide sequence ID" value="NZ_JBFAUK010000018.1"/>
</dbReference>
<evidence type="ECO:0000313" key="1">
    <source>
        <dbReference type="EMBL" id="MEV5509056.1"/>
    </source>
</evidence>